<evidence type="ECO:0008006" key="3">
    <source>
        <dbReference type="Google" id="ProtNLM"/>
    </source>
</evidence>
<evidence type="ECO:0000313" key="1">
    <source>
        <dbReference type="EMBL" id="PWR69511.1"/>
    </source>
</evidence>
<evidence type="ECO:0000313" key="2">
    <source>
        <dbReference type="Proteomes" id="UP000245934"/>
    </source>
</evidence>
<gene>
    <name evidence="1" type="ORF">DLD82_17885</name>
</gene>
<sequence length="111" mass="12846">MSNNSIILIGSEMIDEEIFRIGHIQKREFVMGTTRLMQEHIQIDENIKQRTISLRSYGFHAADAIHIACAEKAQATFITTDKQILQTAEKNKILLQYSVFHPTIWLMENNI</sequence>
<proteinExistence type="predicted"/>
<dbReference type="AlphaFoldDB" id="A0A2V2N234"/>
<organism evidence="1 2">
    <name type="scientific">Methanospirillum stamsii</name>
    <dbReference type="NCBI Taxonomy" id="1277351"/>
    <lineage>
        <taxon>Archaea</taxon>
        <taxon>Methanobacteriati</taxon>
        <taxon>Methanobacteriota</taxon>
        <taxon>Stenosarchaea group</taxon>
        <taxon>Methanomicrobia</taxon>
        <taxon>Methanomicrobiales</taxon>
        <taxon>Methanospirillaceae</taxon>
        <taxon>Methanospirillum</taxon>
    </lineage>
</organism>
<dbReference type="OrthoDB" id="115459at2157"/>
<dbReference type="Gene3D" id="3.40.50.1010">
    <property type="entry name" value="5'-nuclease"/>
    <property type="match status" value="1"/>
</dbReference>
<dbReference type="GeneID" id="97611417"/>
<protein>
    <recommendedName>
        <fullName evidence="3">PIN domain-containing protein</fullName>
    </recommendedName>
</protein>
<dbReference type="InterPro" id="IPR029060">
    <property type="entry name" value="PIN-like_dom_sf"/>
</dbReference>
<comment type="caution">
    <text evidence="1">The sequence shown here is derived from an EMBL/GenBank/DDBJ whole genome shotgun (WGS) entry which is preliminary data.</text>
</comment>
<reference evidence="1 2" key="1">
    <citation type="submission" date="2018-05" db="EMBL/GenBank/DDBJ databases">
        <title>Draft genome of Methanospirillum stamsii Pt1.</title>
        <authorList>
            <person name="Dueholm M.S."/>
            <person name="Nielsen P.H."/>
            <person name="Bakmann L.F."/>
            <person name="Otzen D.E."/>
        </authorList>
    </citation>
    <scope>NUCLEOTIDE SEQUENCE [LARGE SCALE GENOMIC DNA]</scope>
    <source>
        <strain evidence="1 2">Pt1</strain>
    </source>
</reference>
<dbReference type="Proteomes" id="UP000245934">
    <property type="component" value="Unassembled WGS sequence"/>
</dbReference>
<dbReference type="RefSeq" id="WP_109942494.1">
    <property type="nucleotide sequence ID" value="NZ_CP176366.1"/>
</dbReference>
<name>A0A2V2N234_9EURY</name>
<dbReference type="SUPFAM" id="SSF88723">
    <property type="entry name" value="PIN domain-like"/>
    <property type="match status" value="1"/>
</dbReference>
<dbReference type="EMBL" id="QGMZ01000074">
    <property type="protein sequence ID" value="PWR69511.1"/>
    <property type="molecule type" value="Genomic_DNA"/>
</dbReference>
<keyword evidence="2" id="KW-1185">Reference proteome</keyword>
<accession>A0A2V2N234</accession>